<dbReference type="EMBL" id="JAACNO010000753">
    <property type="protein sequence ID" value="KAF4145218.1"/>
    <property type="molecule type" value="Genomic_DNA"/>
</dbReference>
<dbReference type="AlphaFoldDB" id="A0A8S9V432"/>
<sequence>MYTEICVALRKTPVILRDMIILSSSTIDSAAQSDVLKSIITLILIGKDAALLQQQTWFL</sequence>
<dbReference type="Proteomes" id="UP000704712">
    <property type="component" value="Unassembled WGS sequence"/>
</dbReference>
<gene>
    <name evidence="1" type="ORF">GN958_ATG05572</name>
</gene>
<evidence type="ECO:0000313" key="1">
    <source>
        <dbReference type="EMBL" id="KAF4145218.1"/>
    </source>
</evidence>
<reference evidence="1" key="1">
    <citation type="submission" date="2020-03" db="EMBL/GenBank/DDBJ databases">
        <title>Hybrid Assembly of Korean Phytophthora infestans isolates.</title>
        <authorList>
            <person name="Prokchorchik M."/>
            <person name="Lee Y."/>
            <person name="Seo J."/>
            <person name="Cho J.-H."/>
            <person name="Park Y.-E."/>
            <person name="Jang D.-C."/>
            <person name="Im J.-S."/>
            <person name="Choi J.-G."/>
            <person name="Park H.-J."/>
            <person name="Lee G.-B."/>
            <person name="Lee Y.-G."/>
            <person name="Hong S.-Y."/>
            <person name="Cho K."/>
            <person name="Sohn K.H."/>
        </authorList>
    </citation>
    <scope>NUCLEOTIDE SEQUENCE</scope>
    <source>
        <strain evidence="1">KR_2_A2</strain>
    </source>
</reference>
<organism evidence="1 2">
    <name type="scientific">Phytophthora infestans</name>
    <name type="common">Potato late blight agent</name>
    <name type="synonym">Botrytis infestans</name>
    <dbReference type="NCBI Taxonomy" id="4787"/>
    <lineage>
        <taxon>Eukaryota</taxon>
        <taxon>Sar</taxon>
        <taxon>Stramenopiles</taxon>
        <taxon>Oomycota</taxon>
        <taxon>Peronosporomycetes</taxon>
        <taxon>Peronosporales</taxon>
        <taxon>Peronosporaceae</taxon>
        <taxon>Phytophthora</taxon>
    </lineage>
</organism>
<protein>
    <submittedName>
        <fullName evidence="1">Uncharacterized protein</fullName>
    </submittedName>
</protein>
<evidence type="ECO:0000313" key="2">
    <source>
        <dbReference type="Proteomes" id="UP000704712"/>
    </source>
</evidence>
<name>A0A8S9V432_PHYIN</name>
<accession>A0A8S9V432</accession>
<comment type="caution">
    <text evidence="1">The sequence shown here is derived from an EMBL/GenBank/DDBJ whole genome shotgun (WGS) entry which is preliminary data.</text>
</comment>
<proteinExistence type="predicted"/>